<evidence type="ECO:0000313" key="4">
    <source>
        <dbReference type="Proteomes" id="UP000515909"/>
    </source>
</evidence>
<organism evidence="3 4">
    <name type="scientific">Caproicibacter fermentans</name>
    <dbReference type="NCBI Taxonomy" id="2576756"/>
    <lineage>
        <taxon>Bacteria</taxon>
        <taxon>Bacillati</taxon>
        <taxon>Bacillota</taxon>
        <taxon>Clostridia</taxon>
        <taxon>Eubacteriales</taxon>
        <taxon>Acutalibacteraceae</taxon>
        <taxon>Caproicibacter</taxon>
    </lineage>
</organism>
<dbReference type="AlphaFoldDB" id="A0A7G8T952"/>
<dbReference type="Pfam" id="PF07929">
    <property type="entry name" value="PRiA4_ORF3"/>
    <property type="match status" value="1"/>
</dbReference>
<dbReference type="SUPFAM" id="SSF159941">
    <property type="entry name" value="MM3350-like"/>
    <property type="match status" value="1"/>
</dbReference>
<dbReference type="Proteomes" id="UP000515909">
    <property type="component" value="Chromosome"/>
</dbReference>
<proteinExistence type="predicted"/>
<evidence type="ECO:0000259" key="2">
    <source>
        <dbReference type="Pfam" id="PF22016"/>
    </source>
</evidence>
<gene>
    <name evidence="3" type="ORF">HCR03_15865</name>
</gene>
<dbReference type="PANTHER" id="PTHR41878:SF1">
    <property type="entry name" value="TNPR PROTEIN"/>
    <property type="match status" value="1"/>
</dbReference>
<sequence length="366" mass="42376">MQIALTKKLAEAMGINPSSARGDENSLFSWTANWTKVWENRRAEDMLVLVNNATRFTVAIYQVKRKDLNNVMEMMSAAISNTMLSMNLNPKIVEEYMRLAGKVMFVQNTNRQTTAWVTKAGMDCSFHIANEYNGIAKMFSDTVGVSTNYRPVNYSGKNSEGFIPYKAMFDVLSNLTGKQTYQYRAFELLITLDLDIYKATRRIIVPVGLEFTQLHKVLQSVFDWEDYHLYDFTVFADNEDQPAVRLVPSEDDLDYDEDALLMKGHLLSEFLPRYKSMRYTYDMGDNWEHEIQLVRVIDEYDKESPYLLEASGQTPPEDVGGVGGFVNFREIMLNPSHPEYEETKEWAKYWTTELSEWKSHPRVIHV</sequence>
<dbReference type="KEGG" id="cfem:HCR03_15865"/>
<dbReference type="Gene3D" id="3.10.290.30">
    <property type="entry name" value="MM3350-like"/>
    <property type="match status" value="1"/>
</dbReference>
<evidence type="ECO:0000313" key="3">
    <source>
        <dbReference type="EMBL" id="QNK40143.1"/>
    </source>
</evidence>
<evidence type="ECO:0000259" key="1">
    <source>
        <dbReference type="Pfam" id="PF07929"/>
    </source>
</evidence>
<dbReference type="InterPro" id="IPR024047">
    <property type="entry name" value="MM3350-like_sf"/>
</dbReference>
<name>A0A7G8T952_9FIRM</name>
<dbReference type="InterPro" id="IPR053864">
    <property type="entry name" value="DUF6933"/>
</dbReference>
<reference evidence="3 4" key="1">
    <citation type="submission" date="2020-08" db="EMBL/GenBank/DDBJ databases">
        <title>The isolate Caproiciproducens sp. 7D4C2 produces n-caproate at mildly acidic conditions from hexoses: genome and rBOX comparison with related strains and chain-elongating bacteria.</title>
        <authorList>
            <person name="Esquivel-Elizondo S."/>
            <person name="Bagci C."/>
            <person name="Temovska M."/>
            <person name="Jeon B.S."/>
            <person name="Bessarab I."/>
            <person name="Williams R.B.H."/>
            <person name="Huson D.H."/>
            <person name="Angenent L.T."/>
        </authorList>
    </citation>
    <scope>NUCLEOTIDE SEQUENCE [LARGE SCALE GENOMIC DNA]</scope>
    <source>
        <strain evidence="3 4">7D4C2</strain>
    </source>
</reference>
<accession>A0A7G8T952</accession>
<protein>
    <submittedName>
        <fullName evidence="3">Plasmid pRiA4b ORF-3 family protein</fullName>
    </submittedName>
</protein>
<dbReference type="RefSeq" id="WP_187035314.1">
    <property type="nucleotide sequence ID" value="NZ_CP060286.1"/>
</dbReference>
<dbReference type="PANTHER" id="PTHR41878">
    <property type="entry name" value="LEXA REPRESSOR-RELATED"/>
    <property type="match status" value="1"/>
</dbReference>
<feature type="domain" description="Plasmid pRiA4b Orf3-like" evidence="1">
    <location>
        <begin position="185"/>
        <end position="351"/>
    </location>
</feature>
<feature type="domain" description="DUF6933" evidence="2">
    <location>
        <begin position="2"/>
        <end position="164"/>
    </location>
</feature>
<dbReference type="InterPro" id="IPR012912">
    <property type="entry name" value="Plasmid_pRiA4b_Orf3-like"/>
</dbReference>
<dbReference type="EMBL" id="CP060286">
    <property type="protein sequence ID" value="QNK40143.1"/>
    <property type="molecule type" value="Genomic_DNA"/>
</dbReference>
<dbReference type="Pfam" id="PF22016">
    <property type="entry name" value="DUF6933"/>
    <property type="match status" value="1"/>
</dbReference>